<dbReference type="EMBL" id="CP011213">
    <property type="protein sequence ID" value="AKM81906.1"/>
    <property type="molecule type" value="Genomic_DNA"/>
</dbReference>
<sequence>MLSPNMQNYYKPFKFKPQKDLLVVFISWISPSANRLLRSPLNQTSIPYNRMKILVRS</sequence>
<name>A0A0G4B1S0_9BACT</name>
<evidence type="ECO:0000313" key="1">
    <source>
        <dbReference type="EMBL" id="AKM81906.1"/>
    </source>
</evidence>
<protein>
    <submittedName>
        <fullName evidence="1">Uncharacterized protein</fullName>
    </submittedName>
</protein>
<gene>
    <name evidence="1" type="ORF">UT28_C0001G0087</name>
</gene>
<organism evidence="1 2">
    <name type="scientific">Berkelbacteria bacterium GW2011_GWE1_39_12</name>
    <dbReference type="NCBI Taxonomy" id="1618337"/>
    <lineage>
        <taxon>Bacteria</taxon>
        <taxon>Candidatus Berkelbacteria</taxon>
    </lineage>
</organism>
<dbReference type="AlphaFoldDB" id="A0A0G4B1S0"/>
<proteinExistence type="predicted"/>
<evidence type="ECO:0000313" key="2">
    <source>
        <dbReference type="Proteomes" id="UP000035648"/>
    </source>
</evidence>
<reference evidence="1 2" key="1">
    <citation type="journal article" date="2015" name="Nature">
        <title>rRNA introns, odd ribosomes, and small enigmatic genomes across a large radiation of phyla.</title>
        <authorList>
            <person name="Brown C.T."/>
            <person name="Hug L.A."/>
            <person name="Thomas B.C."/>
            <person name="Sharon I."/>
            <person name="Castelle C.J."/>
            <person name="Singh A."/>
            <person name="Wilkins M.J."/>
            <person name="Williams K.H."/>
            <person name="Banfield J.F."/>
        </authorList>
    </citation>
    <scope>NUCLEOTIDE SEQUENCE [LARGE SCALE GENOMIC DNA]</scope>
</reference>
<dbReference type="Proteomes" id="UP000035648">
    <property type="component" value="Chromosome"/>
</dbReference>
<dbReference type="KEGG" id="bbgw:UT28_C0001G0087"/>
<accession>A0A0G4B1S0</accession>